<dbReference type="AlphaFoldDB" id="S9R0U9"/>
<name>S9R0U9_CYSF2</name>
<keyword evidence="1" id="KW-0175">Coiled coil</keyword>
<proteinExistence type="predicted"/>
<organism evidence="2 3">
    <name type="scientific">Cystobacter fuscus (strain ATCC 25194 / DSM 2262 / NBRC 100088 / M29)</name>
    <dbReference type="NCBI Taxonomy" id="1242864"/>
    <lineage>
        <taxon>Bacteria</taxon>
        <taxon>Pseudomonadati</taxon>
        <taxon>Myxococcota</taxon>
        <taxon>Myxococcia</taxon>
        <taxon>Myxococcales</taxon>
        <taxon>Cystobacterineae</taxon>
        <taxon>Archangiaceae</taxon>
        <taxon>Cystobacter</taxon>
    </lineage>
</organism>
<reference evidence="2" key="1">
    <citation type="submission" date="2013-05" db="EMBL/GenBank/DDBJ databases">
        <title>Genome assembly of Cystobacter fuscus DSM 2262.</title>
        <authorList>
            <person name="Sharma G."/>
            <person name="Khatri I."/>
            <person name="Kaur C."/>
            <person name="Mayilraj S."/>
            <person name="Subramanian S."/>
        </authorList>
    </citation>
    <scope>NUCLEOTIDE SEQUENCE [LARGE SCALE GENOMIC DNA]</scope>
    <source>
        <strain evidence="2">DSM 2262</strain>
    </source>
</reference>
<comment type="caution">
    <text evidence="2">The sequence shown here is derived from an EMBL/GenBank/DDBJ whole genome shotgun (WGS) entry which is preliminary data.</text>
</comment>
<evidence type="ECO:0000256" key="1">
    <source>
        <dbReference type="SAM" id="Coils"/>
    </source>
</evidence>
<feature type="coiled-coil region" evidence="1">
    <location>
        <begin position="51"/>
        <end position="78"/>
    </location>
</feature>
<gene>
    <name evidence="2" type="ORF">D187_008721</name>
</gene>
<accession>S9R0U9</accession>
<evidence type="ECO:0000313" key="2">
    <source>
        <dbReference type="EMBL" id="EPX62533.1"/>
    </source>
</evidence>
<sequence>MAVPIVVTLLGLAVQWGTLGADVRHLERRCTIAEAELTRISSAQSSAATQAARIEARFDGMERELSRLARAVERLTDAPATSARSVP</sequence>
<dbReference type="EMBL" id="ANAH02000007">
    <property type="protein sequence ID" value="EPX62533.1"/>
    <property type="molecule type" value="Genomic_DNA"/>
</dbReference>
<dbReference type="Proteomes" id="UP000011682">
    <property type="component" value="Unassembled WGS sequence"/>
</dbReference>
<dbReference type="OrthoDB" id="5538696at2"/>
<protein>
    <submittedName>
        <fullName evidence="2">Uncharacterized protein</fullName>
    </submittedName>
</protein>
<keyword evidence="3" id="KW-1185">Reference proteome</keyword>
<evidence type="ECO:0000313" key="3">
    <source>
        <dbReference type="Proteomes" id="UP000011682"/>
    </source>
</evidence>